<keyword evidence="1" id="KW-1133">Transmembrane helix</keyword>
<gene>
    <name evidence="2" type="ORF">JK358_20540</name>
</gene>
<comment type="caution">
    <text evidence="2">The sequence shown here is derived from an EMBL/GenBank/DDBJ whole genome shotgun (WGS) entry which is preliminary data.</text>
</comment>
<reference evidence="2 3" key="1">
    <citation type="submission" date="2021-01" db="EMBL/GenBank/DDBJ databases">
        <title>WGS of actinomycetes isolated from Thailand.</title>
        <authorList>
            <person name="Thawai C."/>
        </authorList>
    </citation>
    <scope>NUCLEOTIDE SEQUENCE [LARGE SCALE GENOMIC DNA]</scope>
    <source>
        <strain evidence="2 3">LPG 2</strain>
    </source>
</reference>
<keyword evidence="1" id="KW-0472">Membrane</keyword>
<evidence type="ECO:0000313" key="3">
    <source>
        <dbReference type="Proteomes" id="UP000602198"/>
    </source>
</evidence>
<keyword evidence="3" id="KW-1185">Reference proteome</keyword>
<protein>
    <submittedName>
        <fullName evidence="2">Uncharacterized protein</fullName>
    </submittedName>
</protein>
<evidence type="ECO:0000313" key="2">
    <source>
        <dbReference type="EMBL" id="MBL1076789.1"/>
    </source>
</evidence>
<feature type="transmembrane region" description="Helical" evidence="1">
    <location>
        <begin position="104"/>
        <end position="123"/>
    </location>
</feature>
<dbReference type="Proteomes" id="UP000602198">
    <property type="component" value="Unassembled WGS sequence"/>
</dbReference>
<name>A0ABS1M989_9NOCA</name>
<accession>A0ABS1M989</accession>
<keyword evidence="1" id="KW-0812">Transmembrane</keyword>
<proteinExistence type="predicted"/>
<dbReference type="RefSeq" id="WP_201949323.1">
    <property type="nucleotide sequence ID" value="NZ_JAERRJ010000007.1"/>
</dbReference>
<organism evidence="2 3">
    <name type="scientific">Nocardia acididurans</name>
    <dbReference type="NCBI Taxonomy" id="2802282"/>
    <lineage>
        <taxon>Bacteria</taxon>
        <taxon>Bacillati</taxon>
        <taxon>Actinomycetota</taxon>
        <taxon>Actinomycetes</taxon>
        <taxon>Mycobacteriales</taxon>
        <taxon>Nocardiaceae</taxon>
        <taxon>Nocardia</taxon>
    </lineage>
</organism>
<dbReference type="EMBL" id="JAERRJ010000007">
    <property type="protein sequence ID" value="MBL1076789.1"/>
    <property type="molecule type" value="Genomic_DNA"/>
</dbReference>
<evidence type="ECO:0000256" key="1">
    <source>
        <dbReference type="SAM" id="Phobius"/>
    </source>
</evidence>
<sequence length="368" mass="40169">MDEPYIERGRLWYLDVQALPAELQEKLRRRAAADYETVRSAPEDDLRQLDSEIARLQGKIWEATLGHADAGYIRELHGLAANARARKREALRGRASATGARGRTMAVVAPIFGLLGVVVLAALGASAVLTVLVPLLLTVAIATPYLLSRRNPHTLTGAELAAIEQATRSLPVADEIRARALVSGQEEPRDAADLVAVAAHLVDVVTASTAWRSAYLQPHRAQFDVRAEVRQIAHSAARYDAMARRLAVAPTGDTRTAELARSAQDSAKRQLEMVWQTLCRRVDALREFAAHLAQLDLELHNADLARQALDMDDDLAELLASAVSNELATEQLRHMSEQTAGLTLAIRELVDQLHLDVQTLRALAPGDA</sequence>